<accession>A0A834K2E2</accession>
<comment type="caution">
    <text evidence="1">The sequence shown here is derived from an EMBL/GenBank/DDBJ whole genome shotgun (WGS) entry which is preliminary data.</text>
</comment>
<protein>
    <submittedName>
        <fullName evidence="1">Uncharacterized protein</fullName>
    </submittedName>
</protein>
<keyword evidence="2" id="KW-1185">Reference proteome</keyword>
<dbReference type="EMBL" id="JACSDZ010000008">
    <property type="protein sequence ID" value="KAF7397274.1"/>
    <property type="molecule type" value="Genomic_DNA"/>
</dbReference>
<dbReference type="AlphaFoldDB" id="A0A834K2E2"/>
<name>A0A834K2E2_VESGE</name>
<gene>
    <name evidence="1" type="ORF">HZH68_008496</name>
</gene>
<reference evidence="1" key="1">
    <citation type="journal article" date="2020" name="G3 (Bethesda)">
        <title>High-Quality Assemblies for Three Invasive Social Wasps from the &lt;i&gt;Vespula&lt;/i&gt; Genus.</title>
        <authorList>
            <person name="Harrop T.W.R."/>
            <person name="Guhlin J."/>
            <person name="McLaughlin G.M."/>
            <person name="Permina E."/>
            <person name="Stockwell P."/>
            <person name="Gilligan J."/>
            <person name="Le Lec M.F."/>
            <person name="Gruber M.A.M."/>
            <person name="Quinn O."/>
            <person name="Lovegrove M."/>
            <person name="Duncan E.J."/>
            <person name="Remnant E.J."/>
            <person name="Van Eeckhoven J."/>
            <person name="Graham B."/>
            <person name="Knapp R.A."/>
            <person name="Langford K.W."/>
            <person name="Kronenberg Z."/>
            <person name="Press M.O."/>
            <person name="Eacker S.M."/>
            <person name="Wilson-Rankin E.E."/>
            <person name="Purcell J."/>
            <person name="Lester P.J."/>
            <person name="Dearden P.K."/>
        </authorList>
    </citation>
    <scope>NUCLEOTIDE SEQUENCE</scope>
    <source>
        <strain evidence="1">Linc-1</strain>
    </source>
</reference>
<dbReference type="Proteomes" id="UP000617340">
    <property type="component" value="Unassembled WGS sequence"/>
</dbReference>
<evidence type="ECO:0000313" key="2">
    <source>
        <dbReference type="Proteomes" id="UP000617340"/>
    </source>
</evidence>
<evidence type="ECO:0000313" key="1">
    <source>
        <dbReference type="EMBL" id="KAF7397274.1"/>
    </source>
</evidence>
<proteinExistence type="predicted"/>
<sequence length="280" mass="32329">MNNINIRDAIVKASQIPRTDEEIYFVRLDKPDQSWIDHNMNLKNIKVPRNIQLIETDTLDTSNNMDSKYCLNENEILSSIKAVNGGISYSNKFLEYQWKLKQMRNNLDAENINTNISNSKTCSNCNSDVKSSNVRTINTDKSKKIENNEDSHSIQEVLKQCKLEKNALILGLLNSKQITIEDLQIPSKPNLKHETFHNHSDLQTEDIAVGNHLIQHPDDPDIYIHPLQLMEKSKKHANIMLEYVGMKEVVTPKQYYINETDNMSFEFIKKNVENNLEGII</sequence>
<organism evidence="1 2">
    <name type="scientific">Vespula germanica</name>
    <name type="common">German yellow jacket</name>
    <name type="synonym">Paravespula germanica</name>
    <dbReference type="NCBI Taxonomy" id="30212"/>
    <lineage>
        <taxon>Eukaryota</taxon>
        <taxon>Metazoa</taxon>
        <taxon>Ecdysozoa</taxon>
        <taxon>Arthropoda</taxon>
        <taxon>Hexapoda</taxon>
        <taxon>Insecta</taxon>
        <taxon>Pterygota</taxon>
        <taxon>Neoptera</taxon>
        <taxon>Endopterygota</taxon>
        <taxon>Hymenoptera</taxon>
        <taxon>Apocrita</taxon>
        <taxon>Aculeata</taxon>
        <taxon>Vespoidea</taxon>
        <taxon>Vespidae</taxon>
        <taxon>Vespinae</taxon>
        <taxon>Vespula</taxon>
    </lineage>
</organism>